<keyword evidence="6" id="KW-0012">Acyltransferase</keyword>
<dbReference type="Pfam" id="PF08659">
    <property type="entry name" value="KR"/>
    <property type="match status" value="1"/>
</dbReference>
<dbReference type="InterPro" id="IPR020843">
    <property type="entry name" value="ER"/>
</dbReference>
<dbReference type="PROSITE" id="PS52019">
    <property type="entry name" value="PKS_MFAS_DH"/>
    <property type="match status" value="1"/>
</dbReference>
<dbReference type="Gene3D" id="3.40.366.10">
    <property type="entry name" value="Malonyl-Coenzyme A Acyl Carrier Protein, domain 2"/>
    <property type="match status" value="1"/>
</dbReference>
<dbReference type="SUPFAM" id="SSF51735">
    <property type="entry name" value="NAD(P)-binding Rossmann-fold domains"/>
    <property type="match status" value="3"/>
</dbReference>
<dbReference type="InterPro" id="IPR013149">
    <property type="entry name" value="ADH-like_C"/>
</dbReference>
<evidence type="ECO:0000256" key="3">
    <source>
        <dbReference type="ARBA" id="ARBA00022679"/>
    </source>
</evidence>
<dbReference type="InterPro" id="IPR057326">
    <property type="entry name" value="KR_dom"/>
</dbReference>
<dbReference type="InterPro" id="IPR014031">
    <property type="entry name" value="Ketoacyl_synth_C"/>
</dbReference>
<dbReference type="InterPro" id="IPR016035">
    <property type="entry name" value="Acyl_Trfase/lysoPLipase"/>
</dbReference>
<evidence type="ECO:0000256" key="6">
    <source>
        <dbReference type="ARBA" id="ARBA00023315"/>
    </source>
</evidence>
<dbReference type="Gene3D" id="3.10.129.110">
    <property type="entry name" value="Polyketide synthase dehydratase"/>
    <property type="match status" value="1"/>
</dbReference>
<dbReference type="InterPro" id="IPR036736">
    <property type="entry name" value="ACP-like_sf"/>
</dbReference>
<keyword evidence="1" id="KW-0596">Phosphopantetheine</keyword>
<evidence type="ECO:0000256" key="1">
    <source>
        <dbReference type="ARBA" id="ARBA00022450"/>
    </source>
</evidence>
<feature type="region of interest" description="C-terminal hotdog fold" evidence="7">
    <location>
        <begin position="1011"/>
        <end position="1157"/>
    </location>
</feature>
<dbReference type="Pfam" id="PF08240">
    <property type="entry name" value="ADH_N"/>
    <property type="match status" value="1"/>
</dbReference>
<feature type="domain" description="Carrier" evidence="8">
    <location>
        <begin position="2000"/>
        <end position="2077"/>
    </location>
</feature>
<dbReference type="Proteomes" id="UP001589693">
    <property type="component" value="Unassembled WGS sequence"/>
</dbReference>
<feature type="domain" description="Ketosynthase family 3 (KS3)" evidence="9">
    <location>
        <begin position="3"/>
        <end position="424"/>
    </location>
</feature>
<evidence type="ECO:0000256" key="7">
    <source>
        <dbReference type="PROSITE-ProRule" id="PRU01363"/>
    </source>
</evidence>
<dbReference type="PROSITE" id="PS52004">
    <property type="entry name" value="KS3_2"/>
    <property type="match status" value="1"/>
</dbReference>
<dbReference type="SUPFAM" id="SSF50129">
    <property type="entry name" value="GroES-like"/>
    <property type="match status" value="1"/>
</dbReference>
<dbReference type="Pfam" id="PF21089">
    <property type="entry name" value="PKS_DH_N"/>
    <property type="match status" value="1"/>
</dbReference>
<keyword evidence="5" id="KW-0511">Multifunctional enzyme</keyword>
<dbReference type="Pfam" id="PF02801">
    <property type="entry name" value="Ketoacyl-synt_C"/>
    <property type="match status" value="1"/>
</dbReference>
<protein>
    <submittedName>
        <fullName evidence="11">SDR family NAD(P)-dependent oxidoreductase</fullName>
    </submittedName>
</protein>
<evidence type="ECO:0000259" key="10">
    <source>
        <dbReference type="PROSITE" id="PS52019"/>
    </source>
</evidence>
<dbReference type="InterPro" id="IPR013154">
    <property type="entry name" value="ADH-like_N"/>
</dbReference>
<dbReference type="InterPro" id="IPR049552">
    <property type="entry name" value="PKS_DH_N"/>
</dbReference>
<dbReference type="InterPro" id="IPR049900">
    <property type="entry name" value="PKS_mFAS_DH"/>
</dbReference>
<feature type="domain" description="PKS/mFAS DH" evidence="10">
    <location>
        <begin position="875"/>
        <end position="1157"/>
    </location>
</feature>
<keyword evidence="2" id="KW-0597">Phosphoprotein</keyword>
<dbReference type="PROSITE" id="PS50075">
    <property type="entry name" value="CARRIER"/>
    <property type="match status" value="1"/>
</dbReference>
<dbReference type="RefSeq" id="WP_377850262.1">
    <property type="nucleotide sequence ID" value="NZ_JBHLZU010000003.1"/>
</dbReference>
<dbReference type="InterPro" id="IPR014043">
    <property type="entry name" value="Acyl_transferase_dom"/>
</dbReference>
<dbReference type="SMART" id="SM00826">
    <property type="entry name" value="PKS_DH"/>
    <property type="match status" value="1"/>
</dbReference>
<dbReference type="InterPro" id="IPR020807">
    <property type="entry name" value="PKS_DH"/>
</dbReference>
<keyword evidence="4" id="KW-0521">NADP</keyword>
<dbReference type="SUPFAM" id="SSF52151">
    <property type="entry name" value="FabD/lysophospholipase-like"/>
    <property type="match status" value="1"/>
</dbReference>
<dbReference type="InterPro" id="IPR020841">
    <property type="entry name" value="PKS_Beta-ketoAc_synthase_dom"/>
</dbReference>
<sequence length="2084" mass="221517">MLTDGIAIIGMSCRFPGGVDSPEALWRLLERGGDVVTEIPAERWDVDRYYDPEPGTPGRTVSKWGGFLDDTTGFDNGFFAISDAEAQAMDPQQRLLLELAWEAVEHAGRDPGSLAGSRTGVFAGASYHDYAIRLHEAGVTTPHVATGTAHSVASGRIAYLLDLTGPSVTVDTACSSALVAVHMACQSLRTGESDAALAGGVTVVLNPEFGVAASGWGMLSPDGRCFAFDKRANGFVRSEGVAMVLLKRLADAVADGDRVLAVIRGSAVNSDGRSDGLIAPSRAAQAEVQRAALAMAGIDPGRVGLIEAHGTGTPVGDPVEFAALAEVYGGGDRPCALGSVKTNIGHTEACSGLAGLIKAVQSLRHGVIPPNLNFTGWGEGIAPEGTRLFVPTELTGWPVTDGPRVAAVSSYGFSGTNAHVVVEQAPETATGHTEQGDGPWLFPLSASTPEALQATANRLADWLDERDPGLADLGHTLGAARGHRPHRAAVVAGTLAELGSRLRALAEGRPDAHVVTGQAHGGAARGPVLVFSGQGSQWAGMGRRLLDTEPAFAKTIEELDPLILAESGISVRRLLADGELPGRIDHIQPLLFACQVALAETWRARGVEPAAVIGHSMGESAAAVVAGALSMKDGAAVICRRSALMARLSGAGAMASVDLPEERVRAELPPTVSVAVIPSPGATVVAGDPASIDRLVAAWDERGQLARRVAVDIAAHSAQVDPILPELDGQLSDLRPLRPRIPFYTTVLGDPRATPAFDARYWADNLREPVRFSAAVRAAIADGHRVFVEAAPHPLLTHAIAETAGGRAVAALPTLRRDTDDQLALLTNLGQAHCRGAEVDWTAVHPHGSFLEAPLPVWHHRNFTVEPAAERVVGRPLLGAHIRLPDNEDKHIWQAEAGTDTEPWLTDHRVHDAVVMPGAGFSEMMLAAAAELFEDVRRVELRDIRFHQVLMVEDRTTVSTTATRSHDGRGAELAVQTVGDEGVIRHATATAHLDGTDESTVDIEGLLAAHPESSDPAEIYQRMRDLGIWHGPSFAGMTALWQAGPGDDTVIGRVELPTGTRLSVADYHLHPVLLDVCLQTLVAHPRVVIGSRLMLPVGFDSLRLQGDPRRATHCVATVHVSDDEHVLGDVRLVAEDGAVVLTVRGVHLRGSGEQRLLRRFNERLLAMEWEKSAPPVTPDRVDGDWLILAEDGADELPESLCQELRERGADASWLSAPLTDDGDRALYDAISHRLGGGEWTGGLVVLGGPVAGEPTEAQIPDSHRREYRLAGVVRAVISEATRSVPRLFVVTRDIHPVVGGDGHNVMHGAMRAVARTVMIEHGELKTTLVDIDPGVTADQLVAEFLGSQGEDEVAWRSGQRYVARLAIAPLREHERRRRDVHFGQDGIAVRPGRSGDLDSLELVVRERTAPRPGHVEIAVHAASLNFADVLNAMGLYQTVDGVGIPLGADCAGVVTAVGEGVTGYRVGDRVAALAQGSLGTFATAPAEALIALPDDVELAEAACWPAVYTTAWYGLVHLARLAPGERVLIHSATGGVGLAALAIARSVGAEVFATAGSEAKRQQLGSMGVQHVFDSRSVEFGDQIRQVTGGEGVDVVLNSLVGAAQRTGVELLRTGGRFIEIGKRDIYADTKLGLYPFRRNISFSSVDLHWLLSERPELVRRLIGEVGAELASGRLDRVPHTEFPLSEASAAFRTMAAAEHVGKLVITFPRTGTTTAVVPPEDVPVVRRDGAYIVTGGLGGLGLLVAEWLAGHEAGRIVLNGRSAPSEQAERLLAELRGAGHDVVVVRGDIAEPDTARALVEAATESGLRLRGVLHGAAVVTESPVALLDAEGMERTLRPKTFGSWYLHEATAGLELDWFFNFSSGTGLVGFPGLGGYGGACSWMDVFTTWQRAQGVPALAVNWGAWADHGLGAVFAERGYDMITPEEGLWACERLLRHDRPRAGYLPISAPQWMELLGTGAEGASSLVARIHSLPEGAQQDGDELAVELLAELRGADADRRRELMEDYVIGRVSTILRTDPAHVEPDQPLKSLGMDSLMALEMRARIEHGLGLRIPTKVLWSCGTPRALGDYLLERLNLAEPGC</sequence>
<dbReference type="InterPro" id="IPR014030">
    <property type="entry name" value="Ketoacyl_synth_N"/>
</dbReference>
<dbReference type="SUPFAM" id="SSF47336">
    <property type="entry name" value="ACP-like"/>
    <property type="match status" value="1"/>
</dbReference>
<dbReference type="Pfam" id="PF00698">
    <property type="entry name" value="Acyl_transf_1"/>
    <property type="match status" value="1"/>
</dbReference>
<dbReference type="InterPro" id="IPR042104">
    <property type="entry name" value="PKS_dehydratase_sf"/>
</dbReference>
<dbReference type="SMART" id="SM00822">
    <property type="entry name" value="PKS_KR"/>
    <property type="match status" value="1"/>
</dbReference>
<dbReference type="Gene3D" id="3.30.70.250">
    <property type="entry name" value="Malonyl-CoA ACP transacylase, ACP-binding"/>
    <property type="match status" value="1"/>
</dbReference>
<dbReference type="Gene3D" id="3.90.180.10">
    <property type="entry name" value="Medium-chain alcohol dehydrogenases, catalytic domain"/>
    <property type="match status" value="1"/>
</dbReference>
<dbReference type="CDD" id="cd00833">
    <property type="entry name" value="PKS"/>
    <property type="match status" value="1"/>
</dbReference>
<dbReference type="PROSITE" id="PS00012">
    <property type="entry name" value="PHOSPHOPANTETHEINE"/>
    <property type="match status" value="1"/>
</dbReference>
<dbReference type="Pfam" id="PF00550">
    <property type="entry name" value="PP-binding"/>
    <property type="match status" value="1"/>
</dbReference>
<evidence type="ECO:0000256" key="4">
    <source>
        <dbReference type="ARBA" id="ARBA00022857"/>
    </source>
</evidence>
<dbReference type="Pfam" id="PF16197">
    <property type="entry name" value="KAsynt_C_assoc"/>
    <property type="match status" value="1"/>
</dbReference>
<dbReference type="Pfam" id="PF14765">
    <property type="entry name" value="PS-DH"/>
    <property type="match status" value="1"/>
</dbReference>
<dbReference type="Pfam" id="PF00107">
    <property type="entry name" value="ADH_zinc_N"/>
    <property type="match status" value="1"/>
</dbReference>
<dbReference type="InterPro" id="IPR050091">
    <property type="entry name" value="PKS_NRPS_Biosynth_Enz"/>
</dbReference>
<dbReference type="EMBL" id="JBHLZU010000003">
    <property type="protein sequence ID" value="MFB9903129.1"/>
    <property type="molecule type" value="Genomic_DNA"/>
</dbReference>
<dbReference type="InterPro" id="IPR016036">
    <property type="entry name" value="Malonyl_transacylase_ACP-bd"/>
</dbReference>
<dbReference type="InterPro" id="IPR011032">
    <property type="entry name" value="GroES-like_sf"/>
</dbReference>
<evidence type="ECO:0000256" key="2">
    <source>
        <dbReference type="ARBA" id="ARBA00022553"/>
    </source>
</evidence>
<dbReference type="SMART" id="SM00823">
    <property type="entry name" value="PKS_PP"/>
    <property type="match status" value="1"/>
</dbReference>
<feature type="active site" description="Proton donor; for dehydratase activity" evidence="7">
    <location>
        <position position="1075"/>
    </location>
</feature>
<comment type="caution">
    <text evidence="11">The sequence shown here is derived from an EMBL/GenBank/DDBJ whole genome shotgun (WGS) entry which is preliminary data.</text>
</comment>
<evidence type="ECO:0000256" key="5">
    <source>
        <dbReference type="ARBA" id="ARBA00023268"/>
    </source>
</evidence>
<proteinExistence type="predicted"/>
<gene>
    <name evidence="11" type="ORF">ACFFQA_04180</name>
</gene>
<evidence type="ECO:0000313" key="12">
    <source>
        <dbReference type="Proteomes" id="UP001589693"/>
    </source>
</evidence>
<dbReference type="Gene3D" id="3.40.50.720">
    <property type="entry name" value="NAD(P)-binding Rossmann-like Domain"/>
    <property type="match status" value="3"/>
</dbReference>
<dbReference type="SMART" id="SM00829">
    <property type="entry name" value="PKS_ER"/>
    <property type="match status" value="1"/>
</dbReference>
<dbReference type="InterPro" id="IPR013968">
    <property type="entry name" value="PKS_KR"/>
</dbReference>
<evidence type="ECO:0000313" key="11">
    <source>
        <dbReference type="EMBL" id="MFB9903129.1"/>
    </source>
</evidence>
<evidence type="ECO:0000259" key="9">
    <source>
        <dbReference type="PROSITE" id="PS52004"/>
    </source>
</evidence>
<dbReference type="Pfam" id="PF00109">
    <property type="entry name" value="ketoacyl-synt"/>
    <property type="match status" value="1"/>
</dbReference>
<organism evidence="11 12">
    <name type="scientific">Allokutzneria oryzae</name>
    <dbReference type="NCBI Taxonomy" id="1378989"/>
    <lineage>
        <taxon>Bacteria</taxon>
        <taxon>Bacillati</taxon>
        <taxon>Actinomycetota</taxon>
        <taxon>Actinomycetes</taxon>
        <taxon>Pseudonocardiales</taxon>
        <taxon>Pseudonocardiaceae</taxon>
        <taxon>Allokutzneria</taxon>
    </lineage>
</organism>
<dbReference type="InterPro" id="IPR016039">
    <property type="entry name" value="Thiolase-like"/>
</dbReference>
<evidence type="ECO:0000259" key="8">
    <source>
        <dbReference type="PROSITE" id="PS50075"/>
    </source>
</evidence>
<dbReference type="Gene3D" id="3.40.47.10">
    <property type="match status" value="1"/>
</dbReference>
<dbReference type="PANTHER" id="PTHR43775">
    <property type="entry name" value="FATTY ACID SYNTHASE"/>
    <property type="match status" value="1"/>
</dbReference>
<feature type="region of interest" description="N-terminal hotdog fold" evidence="7">
    <location>
        <begin position="875"/>
        <end position="998"/>
    </location>
</feature>
<dbReference type="InterPro" id="IPR049551">
    <property type="entry name" value="PKS_DH_C"/>
</dbReference>
<keyword evidence="12" id="KW-1185">Reference proteome</keyword>
<keyword evidence="3" id="KW-0808">Transferase</keyword>
<dbReference type="SUPFAM" id="SSF55048">
    <property type="entry name" value="Probable ACP-binding domain of malonyl-CoA ACP transacylase"/>
    <property type="match status" value="1"/>
</dbReference>
<dbReference type="InterPro" id="IPR009081">
    <property type="entry name" value="PP-bd_ACP"/>
</dbReference>
<dbReference type="InterPro" id="IPR036291">
    <property type="entry name" value="NAD(P)-bd_dom_sf"/>
</dbReference>
<dbReference type="Gene3D" id="1.10.1200.10">
    <property type="entry name" value="ACP-like"/>
    <property type="match status" value="1"/>
</dbReference>
<feature type="active site" description="Proton acceptor; for dehydratase activity" evidence="7">
    <location>
        <position position="908"/>
    </location>
</feature>
<dbReference type="InterPro" id="IPR001227">
    <property type="entry name" value="Ac_transferase_dom_sf"/>
</dbReference>
<dbReference type="InterPro" id="IPR018201">
    <property type="entry name" value="Ketoacyl_synth_AS"/>
</dbReference>
<dbReference type="SMART" id="SM00825">
    <property type="entry name" value="PKS_KS"/>
    <property type="match status" value="1"/>
</dbReference>
<dbReference type="InterPro" id="IPR006162">
    <property type="entry name" value="Ppantetheine_attach_site"/>
</dbReference>
<dbReference type="SMART" id="SM00827">
    <property type="entry name" value="PKS_AT"/>
    <property type="match status" value="1"/>
</dbReference>
<accession>A0ABV5ZQF4</accession>
<dbReference type="InterPro" id="IPR020806">
    <property type="entry name" value="PKS_PP-bd"/>
</dbReference>
<name>A0ABV5ZQF4_9PSEU</name>
<dbReference type="SUPFAM" id="SSF53901">
    <property type="entry name" value="Thiolase-like"/>
    <property type="match status" value="1"/>
</dbReference>
<reference evidence="11 12" key="1">
    <citation type="submission" date="2024-09" db="EMBL/GenBank/DDBJ databases">
        <authorList>
            <person name="Sun Q."/>
            <person name="Mori K."/>
        </authorList>
    </citation>
    <scope>NUCLEOTIDE SEQUENCE [LARGE SCALE GENOMIC DNA]</scope>
    <source>
        <strain evidence="11 12">TBRC 7907</strain>
    </source>
</reference>
<dbReference type="InterPro" id="IPR032821">
    <property type="entry name" value="PKS_assoc"/>
</dbReference>
<dbReference type="CDD" id="cd05195">
    <property type="entry name" value="enoyl_red"/>
    <property type="match status" value="1"/>
</dbReference>
<dbReference type="PANTHER" id="PTHR43775:SF37">
    <property type="entry name" value="SI:DKEY-61P9.11"/>
    <property type="match status" value="1"/>
</dbReference>
<dbReference type="PROSITE" id="PS00606">
    <property type="entry name" value="KS3_1"/>
    <property type="match status" value="1"/>
</dbReference>